<keyword evidence="3" id="KW-1185">Reference proteome</keyword>
<evidence type="ECO:0000313" key="2">
    <source>
        <dbReference type="EMBL" id="GBG26144.1"/>
    </source>
</evidence>
<proteinExistence type="predicted"/>
<organism evidence="2 3">
    <name type="scientific">Hondaea fermentalgiana</name>
    <dbReference type="NCBI Taxonomy" id="2315210"/>
    <lineage>
        <taxon>Eukaryota</taxon>
        <taxon>Sar</taxon>
        <taxon>Stramenopiles</taxon>
        <taxon>Bigyra</taxon>
        <taxon>Labyrinthulomycetes</taxon>
        <taxon>Thraustochytrida</taxon>
        <taxon>Thraustochytriidae</taxon>
        <taxon>Hondaea</taxon>
    </lineage>
</organism>
<dbReference type="InParanoid" id="A0A2R5GEA5"/>
<dbReference type="OrthoDB" id="77829at2759"/>
<gene>
    <name evidence="2" type="ORF">FCC1311_023642</name>
</gene>
<dbReference type="Proteomes" id="UP000241890">
    <property type="component" value="Unassembled WGS sequence"/>
</dbReference>
<dbReference type="EMBL" id="BEYU01000019">
    <property type="protein sequence ID" value="GBG26144.1"/>
    <property type="molecule type" value="Genomic_DNA"/>
</dbReference>
<feature type="region of interest" description="Disordered" evidence="1">
    <location>
        <begin position="390"/>
        <end position="419"/>
    </location>
</feature>
<evidence type="ECO:0000256" key="1">
    <source>
        <dbReference type="SAM" id="MobiDB-lite"/>
    </source>
</evidence>
<comment type="caution">
    <text evidence="2">The sequence shown here is derived from an EMBL/GenBank/DDBJ whole genome shotgun (WGS) entry which is preliminary data.</text>
</comment>
<name>A0A2R5GEA5_9STRA</name>
<protein>
    <submittedName>
        <fullName evidence="2">Uncharacterized protein</fullName>
    </submittedName>
</protein>
<sequence length="551" mass="61892">MAVALHGQYIVPWVQKAVQNLQSCGAFSELEADDQDRCQRDDREDHAAPCKRPTLTRQSTIIGINISQFNDLAAQSRPSQLSCKDIKSPLPRSLVVASNNATSPSSLLLAPKSEEPSLISELRQFYLGSKEERVQRAASLTEEEKAEYELINSDQMLLQRESIRFSARIRSLLTMVWLAADSDFSGKLDKPEYMLLNQKLQVAVIGQFDPVEGAAMAEEDWEIDSSGLDHLNFASFSHSWFQIVDLWTDEVNEDVYFAFLNQLVQRMLIVGENGTLRFRENDDIVSQEEYEELKAQGRWQGIEVAANPLEARRRHCPPDREKLAVARRKKLLQEKKKAAMARALVIARFSLSDKAKAQSDSLYETRTSKASDKPFQDDIENFDCATAQGHRKLSAPVQSADEAISKTDVDDDEEHEQPPMCGLVTQHDLQINAGLLGELPEKHSQRRDVETLDKNPVPIVYMRKVTRNRPYKHEGLSVFAPRKQAQVLEMAHRLGEVKDEGPSGGHAAVAHAATKCKFTAIRDWLEAPCGKPWQAMQDSEIHFGTASAGLL</sequence>
<dbReference type="AlphaFoldDB" id="A0A2R5GEA5"/>
<reference evidence="2 3" key="1">
    <citation type="submission" date="2017-12" db="EMBL/GenBank/DDBJ databases">
        <title>Sequencing, de novo assembly and annotation of complete genome of a new Thraustochytrid species, strain FCC1311.</title>
        <authorList>
            <person name="Sedici K."/>
            <person name="Godart F."/>
            <person name="Aiese Cigliano R."/>
            <person name="Sanseverino W."/>
            <person name="Barakat M."/>
            <person name="Ortet P."/>
            <person name="Marechal E."/>
            <person name="Cagnac O."/>
            <person name="Amato A."/>
        </authorList>
    </citation>
    <scope>NUCLEOTIDE SEQUENCE [LARGE SCALE GENOMIC DNA]</scope>
</reference>
<accession>A0A2R5GEA5</accession>
<evidence type="ECO:0000313" key="3">
    <source>
        <dbReference type="Proteomes" id="UP000241890"/>
    </source>
</evidence>